<gene>
    <name evidence="1" type="ORF">O7A60_25235</name>
</gene>
<sequence length="84" mass="9136">MQHLLKLGKFIVLMDVIQVMDGSDAGAKRHRASRPEVPTARYMPIRSTAGMASFAGISAIIDQPFCADFRTCQRHSAQSSSLVG</sequence>
<comment type="caution">
    <text evidence="1">The sequence shown here is derived from an EMBL/GenBank/DDBJ whole genome shotgun (WGS) entry which is preliminary data.</text>
</comment>
<dbReference type="Proteomes" id="UP001387293">
    <property type="component" value="Unassembled WGS sequence"/>
</dbReference>
<protein>
    <submittedName>
        <fullName evidence="1">Uncharacterized protein</fullName>
    </submittedName>
</protein>
<evidence type="ECO:0000313" key="2">
    <source>
        <dbReference type="Proteomes" id="UP001387293"/>
    </source>
</evidence>
<keyword evidence="2" id="KW-1185">Reference proteome</keyword>
<organism evidence="1 2">
    <name type="scientific">Mesorhizobium salmacidum</name>
    <dbReference type="NCBI Taxonomy" id="3015171"/>
    <lineage>
        <taxon>Bacteria</taxon>
        <taxon>Pseudomonadati</taxon>
        <taxon>Pseudomonadota</taxon>
        <taxon>Alphaproteobacteria</taxon>
        <taxon>Hyphomicrobiales</taxon>
        <taxon>Phyllobacteriaceae</taxon>
        <taxon>Mesorhizobium</taxon>
    </lineage>
</organism>
<evidence type="ECO:0000313" key="1">
    <source>
        <dbReference type="EMBL" id="MEI9412038.1"/>
    </source>
</evidence>
<dbReference type="EMBL" id="JAPYKS010000022">
    <property type="protein sequence ID" value="MEI9412038.1"/>
    <property type="molecule type" value="Genomic_DNA"/>
</dbReference>
<proteinExistence type="predicted"/>
<dbReference type="RefSeq" id="WP_337108483.1">
    <property type="nucleotide sequence ID" value="NZ_JAPYKS010000022.1"/>
</dbReference>
<reference evidence="1 2" key="1">
    <citation type="submission" date="2022-12" db="EMBL/GenBank/DDBJ databases">
        <authorList>
            <person name="Muema E."/>
        </authorList>
    </citation>
    <scope>NUCLEOTIDE SEQUENCE [LARGE SCALE GENOMIC DNA]</scope>
    <source>
        <strain evidence="2">1326</strain>
    </source>
</reference>
<accession>A0ABU8L4G4</accession>
<name>A0ABU8L4G4_9HYPH</name>